<keyword evidence="1" id="KW-0472">Membrane</keyword>
<gene>
    <name evidence="2" type="ORF">GCM10008935_19500</name>
</gene>
<dbReference type="Proteomes" id="UP001500740">
    <property type="component" value="Unassembled WGS sequence"/>
</dbReference>
<dbReference type="EMBL" id="BAAACZ010000016">
    <property type="protein sequence ID" value="GAA0463891.1"/>
    <property type="molecule type" value="Genomic_DNA"/>
</dbReference>
<accession>A0ABP3JTR4</accession>
<evidence type="ECO:0000313" key="2">
    <source>
        <dbReference type="EMBL" id="GAA0463891.1"/>
    </source>
</evidence>
<evidence type="ECO:0000256" key="1">
    <source>
        <dbReference type="SAM" id="Phobius"/>
    </source>
</evidence>
<evidence type="ECO:0000313" key="3">
    <source>
        <dbReference type="Proteomes" id="UP001500740"/>
    </source>
</evidence>
<comment type="caution">
    <text evidence="2">The sequence shown here is derived from an EMBL/GenBank/DDBJ whole genome shotgun (WGS) entry which is preliminary data.</text>
</comment>
<feature type="transmembrane region" description="Helical" evidence="1">
    <location>
        <begin position="28"/>
        <end position="48"/>
    </location>
</feature>
<feature type="transmembrane region" description="Helical" evidence="1">
    <location>
        <begin position="60"/>
        <end position="77"/>
    </location>
</feature>
<sequence length="103" mass="11776">MHLFLLRNEENYYIQTAKVWTHQKDRKVPIIIAQSILATFGVALGVLLAMEHFGFEVSTWIGLIGFMPILGIIAAAFGSGRKRWVWVIINFVTSQLYSFFIIT</sequence>
<keyword evidence="3" id="KW-1185">Reference proteome</keyword>
<protein>
    <submittedName>
        <fullName evidence="2">Uncharacterized protein</fullName>
    </submittedName>
</protein>
<proteinExistence type="predicted"/>
<organism evidence="2 3">
    <name type="scientific">Alkalibacillus silvisoli</name>
    <dbReference type="NCBI Taxonomy" id="392823"/>
    <lineage>
        <taxon>Bacteria</taxon>
        <taxon>Bacillati</taxon>
        <taxon>Bacillota</taxon>
        <taxon>Bacilli</taxon>
        <taxon>Bacillales</taxon>
        <taxon>Bacillaceae</taxon>
        <taxon>Alkalibacillus</taxon>
    </lineage>
</organism>
<keyword evidence="1" id="KW-0812">Transmembrane</keyword>
<dbReference type="RefSeq" id="WP_343783363.1">
    <property type="nucleotide sequence ID" value="NZ_BAAACZ010000016.1"/>
</dbReference>
<reference evidence="3" key="1">
    <citation type="journal article" date="2019" name="Int. J. Syst. Evol. Microbiol.">
        <title>The Global Catalogue of Microorganisms (GCM) 10K type strain sequencing project: providing services to taxonomists for standard genome sequencing and annotation.</title>
        <authorList>
            <consortium name="The Broad Institute Genomics Platform"/>
            <consortium name="The Broad Institute Genome Sequencing Center for Infectious Disease"/>
            <person name="Wu L."/>
            <person name="Ma J."/>
        </authorList>
    </citation>
    <scope>NUCLEOTIDE SEQUENCE [LARGE SCALE GENOMIC DNA]</scope>
    <source>
        <strain evidence="3">JCM 14193</strain>
    </source>
</reference>
<name>A0ABP3JTR4_9BACI</name>
<keyword evidence="1" id="KW-1133">Transmembrane helix</keyword>
<feature type="transmembrane region" description="Helical" evidence="1">
    <location>
        <begin position="84"/>
        <end position="102"/>
    </location>
</feature>